<name>A0A645F5F4_9ZZZZ</name>
<organism evidence="1">
    <name type="scientific">bioreactor metagenome</name>
    <dbReference type="NCBI Taxonomy" id="1076179"/>
    <lineage>
        <taxon>unclassified sequences</taxon>
        <taxon>metagenomes</taxon>
        <taxon>ecological metagenomes</taxon>
    </lineage>
</organism>
<sequence>MLEAAEQGVGSIRLAEQAMIRNTFNKWASQALNGDLSVEQAFGEATKELSNLL</sequence>
<gene>
    <name evidence="1" type="ORF">SDC9_156388</name>
</gene>
<dbReference type="AlphaFoldDB" id="A0A645F5F4"/>
<reference evidence="1" key="1">
    <citation type="submission" date="2019-08" db="EMBL/GenBank/DDBJ databases">
        <authorList>
            <person name="Kucharzyk K."/>
            <person name="Murdoch R.W."/>
            <person name="Higgins S."/>
            <person name="Loffler F."/>
        </authorList>
    </citation>
    <scope>NUCLEOTIDE SEQUENCE</scope>
</reference>
<proteinExistence type="predicted"/>
<dbReference type="EMBL" id="VSSQ01055193">
    <property type="protein sequence ID" value="MPN09100.1"/>
    <property type="molecule type" value="Genomic_DNA"/>
</dbReference>
<accession>A0A645F5F4</accession>
<comment type="caution">
    <text evidence="1">The sequence shown here is derived from an EMBL/GenBank/DDBJ whole genome shotgun (WGS) entry which is preliminary data.</text>
</comment>
<evidence type="ECO:0000313" key="1">
    <source>
        <dbReference type="EMBL" id="MPN09100.1"/>
    </source>
</evidence>
<protein>
    <submittedName>
        <fullName evidence="1">Uncharacterized protein</fullName>
    </submittedName>
</protein>